<proteinExistence type="predicted"/>
<sequence length="324" mass="35475">MSNNSNNFRSSSPSDRFIKPHLPPLQHKRPSPPESDDSDDDQFTFSPVHSPALNSGTFTNGNRKFVLTPAHEFYYRQKLLSLARTQFNTVSDYSAHVTAIVQKLMAAGVRLTETEATHAYIRGLPDVTAQAVLSSLDNSTSFTGVQVLTQAVEEARSSAVMAGKYAAEQATEHVGEPAHAHTHTHAHTKKASTSAHRRVRYRSHSVTTQPASNHIMQALTSTPQTATMSRPRSIAFPKAHRPSMSNMNDIFDSDKTPMAGSSLPKFTPLSPPSQSLLSQTEKLSICSPTRHTRTVARSSPYTSPTKRSPVKRREGTYGLGLGLQ</sequence>
<feature type="region of interest" description="Disordered" evidence="1">
    <location>
        <begin position="168"/>
        <end position="198"/>
    </location>
</feature>
<evidence type="ECO:0000313" key="3">
    <source>
        <dbReference type="Proteomes" id="UP000310189"/>
    </source>
</evidence>
<dbReference type="OrthoDB" id="3355498at2759"/>
<organism evidence="2 3">
    <name type="scientific">Wallemia hederae</name>
    <dbReference type="NCBI Taxonomy" id="1540922"/>
    <lineage>
        <taxon>Eukaryota</taxon>
        <taxon>Fungi</taxon>
        <taxon>Dikarya</taxon>
        <taxon>Basidiomycota</taxon>
        <taxon>Wallemiomycotina</taxon>
        <taxon>Wallemiomycetes</taxon>
        <taxon>Wallemiales</taxon>
        <taxon>Wallemiaceae</taxon>
        <taxon>Wallemia</taxon>
    </lineage>
</organism>
<dbReference type="Proteomes" id="UP000310189">
    <property type="component" value="Unassembled WGS sequence"/>
</dbReference>
<protein>
    <submittedName>
        <fullName evidence="2">Uncharacterized protein</fullName>
    </submittedName>
</protein>
<evidence type="ECO:0000313" key="2">
    <source>
        <dbReference type="EMBL" id="TIA89815.1"/>
    </source>
</evidence>
<dbReference type="EMBL" id="SPNW01000024">
    <property type="protein sequence ID" value="TIA89815.1"/>
    <property type="molecule type" value="Genomic_DNA"/>
</dbReference>
<feature type="region of interest" description="Disordered" evidence="1">
    <location>
        <begin position="289"/>
        <end position="324"/>
    </location>
</feature>
<feature type="compositionally biased region" description="Low complexity" evidence="1">
    <location>
        <begin position="1"/>
        <end position="14"/>
    </location>
</feature>
<feature type="compositionally biased region" description="Polar residues" evidence="1">
    <location>
        <begin position="289"/>
        <end position="306"/>
    </location>
</feature>
<reference evidence="2 3" key="1">
    <citation type="submission" date="2019-03" db="EMBL/GenBank/DDBJ databases">
        <title>Sequencing 23 genomes of Wallemia ichthyophaga.</title>
        <authorList>
            <person name="Gostincar C."/>
        </authorList>
    </citation>
    <scope>NUCLEOTIDE SEQUENCE [LARGE SCALE GENOMIC DNA]</scope>
    <source>
        <strain evidence="2 3">EXF-5753</strain>
    </source>
</reference>
<accession>A0A4T0FPL0</accession>
<feature type="compositionally biased region" description="Basic residues" evidence="1">
    <location>
        <begin position="180"/>
        <end position="198"/>
    </location>
</feature>
<comment type="caution">
    <text evidence="2">The sequence shown here is derived from an EMBL/GenBank/DDBJ whole genome shotgun (WGS) entry which is preliminary data.</text>
</comment>
<name>A0A4T0FPL0_9BASI</name>
<dbReference type="AlphaFoldDB" id="A0A4T0FPL0"/>
<evidence type="ECO:0000256" key="1">
    <source>
        <dbReference type="SAM" id="MobiDB-lite"/>
    </source>
</evidence>
<feature type="compositionally biased region" description="Basic and acidic residues" evidence="1">
    <location>
        <begin position="170"/>
        <end position="179"/>
    </location>
</feature>
<feature type="region of interest" description="Disordered" evidence="1">
    <location>
        <begin position="1"/>
        <end position="46"/>
    </location>
</feature>
<gene>
    <name evidence="2" type="ORF">E3P99_01880</name>
</gene>
<keyword evidence="3" id="KW-1185">Reference proteome</keyword>